<protein>
    <submittedName>
        <fullName evidence="2">Uncharacterized protein</fullName>
    </submittedName>
</protein>
<evidence type="ECO:0000313" key="2">
    <source>
        <dbReference type="EMBL" id="MBW0495636.1"/>
    </source>
</evidence>
<organism evidence="2 3">
    <name type="scientific">Austropuccinia psidii MF-1</name>
    <dbReference type="NCBI Taxonomy" id="1389203"/>
    <lineage>
        <taxon>Eukaryota</taxon>
        <taxon>Fungi</taxon>
        <taxon>Dikarya</taxon>
        <taxon>Basidiomycota</taxon>
        <taxon>Pucciniomycotina</taxon>
        <taxon>Pucciniomycetes</taxon>
        <taxon>Pucciniales</taxon>
        <taxon>Sphaerophragmiaceae</taxon>
        <taxon>Austropuccinia</taxon>
    </lineage>
</organism>
<evidence type="ECO:0000256" key="1">
    <source>
        <dbReference type="SAM" id="MobiDB-lite"/>
    </source>
</evidence>
<proteinExistence type="predicted"/>
<reference evidence="2" key="1">
    <citation type="submission" date="2021-03" db="EMBL/GenBank/DDBJ databases">
        <title>Draft genome sequence of rust myrtle Austropuccinia psidii MF-1, a brazilian biotype.</title>
        <authorList>
            <person name="Quecine M.C."/>
            <person name="Pachon D.M.R."/>
            <person name="Bonatelli M.L."/>
            <person name="Correr F.H."/>
            <person name="Franceschini L.M."/>
            <person name="Leite T.F."/>
            <person name="Margarido G.R.A."/>
            <person name="Almeida C.A."/>
            <person name="Ferrarezi J.A."/>
            <person name="Labate C.A."/>
        </authorList>
    </citation>
    <scope>NUCLEOTIDE SEQUENCE</scope>
    <source>
        <strain evidence="2">MF-1</strain>
    </source>
</reference>
<accession>A0A9Q3D845</accession>
<dbReference type="AlphaFoldDB" id="A0A9Q3D845"/>
<feature type="compositionally biased region" description="Polar residues" evidence="1">
    <location>
        <begin position="45"/>
        <end position="73"/>
    </location>
</feature>
<dbReference type="EMBL" id="AVOT02013208">
    <property type="protein sequence ID" value="MBW0495636.1"/>
    <property type="molecule type" value="Genomic_DNA"/>
</dbReference>
<keyword evidence="3" id="KW-1185">Reference proteome</keyword>
<comment type="caution">
    <text evidence="2">The sequence shown here is derived from an EMBL/GenBank/DDBJ whole genome shotgun (WGS) entry which is preliminary data.</text>
</comment>
<evidence type="ECO:0000313" key="3">
    <source>
        <dbReference type="Proteomes" id="UP000765509"/>
    </source>
</evidence>
<feature type="region of interest" description="Disordered" evidence="1">
    <location>
        <begin position="1"/>
        <end position="83"/>
    </location>
</feature>
<sequence length="106" mass="11126">KEAPEGIHQSTSPTPPPQNINSKHQSSSPKGGAPSKMPPIPSGTIHRTQSPSSRVAYTHISSDTGLQKISSSPKVAGPPNTPEIPTILKLAQMKPLVTYYSSGSVM</sequence>
<name>A0A9Q3D845_9BASI</name>
<feature type="compositionally biased region" description="Polar residues" evidence="1">
    <location>
        <begin position="19"/>
        <end position="29"/>
    </location>
</feature>
<dbReference type="Proteomes" id="UP000765509">
    <property type="component" value="Unassembled WGS sequence"/>
</dbReference>
<gene>
    <name evidence="2" type="ORF">O181_035351</name>
</gene>
<feature type="non-terminal residue" evidence="2">
    <location>
        <position position="1"/>
    </location>
</feature>